<gene>
    <name evidence="1" type="primary">AVEN_186058_1</name>
    <name evidence="1" type="ORF">NPIL_312961</name>
</gene>
<dbReference type="EMBL" id="BMAW01111648">
    <property type="protein sequence ID" value="GFT48963.1"/>
    <property type="molecule type" value="Genomic_DNA"/>
</dbReference>
<name>A0A8X6P5A9_NEPPI</name>
<keyword evidence="2" id="KW-1185">Reference proteome</keyword>
<reference evidence="1" key="1">
    <citation type="submission" date="2020-08" db="EMBL/GenBank/DDBJ databases">
        <title>Multicomponent nature underlies the extraordinary mechanical properties of spider dragline silk.</title>
        <authorList>
            <person name="Kono N."/>
            <person name="Nakamura H."/>
            <person name="Mori M."/>
            <person name="Yoshida Y."/>
            <person name="Ohtoshi R."/>
            <person name="Malay A.D."/>
            <person name="Moran D.A.P."/>
            <person name="Tomita M."/>
            <person name="Numata K."/>
            <person name="Arakawa K."/>
        </authorList>
    </citation>
    <scope>NUCLEOTIDE SEQUENCE</scope>
</reference>
<evidence type="ECO:0000313" key="1">
    <source>
        <dbReference type="EMBL" id="GFT48963.1"/>
    </source>
</evidence>
<evidence type="ECO:0000313" key="2">
    <source>
        <dbReference type="Proteomes" id="UP000887013"/>
    </source>
</evidence>
<accession>A0A8X6P5A9</accession>
<sequence>MPSRVKGLSHCLTCGEAKLAGAHLSVHDVVGVVVAPGRLPVPGIALPPVRHSRGAGPPMVVHGPHNSRGEPWMDTSRPLHSAQQGRIMGKESCAIYWGEAETGNWTRLITSSINYGMRCRIKGKVLKKRREEEEIMGWGLILELFTEK</sequence>
<proteinExistence type="predicted"/>
<dbReference type="AlphaFoldDB" id="A0A8X6P5A9"/>
<organism evidence="1 2">
    <name type="scientific">Nephila pilipes</name>
    <name type="common">Giant wood spider</name>
    <name type="synonym">Nephila maculata</name>
    <dbReference type="NCBI Taxonomy" id="299642"/>
    <lineage>
        <taxon>Eukaryota</taxon>
        <taxon>Metazoa</taxon>
        <taxon>Ecdysozoa</taxon>
        <taxon>Arthropoda</taxon>
        <taxon>Chelicerata</taxon>
        <taxon>Arachnida</taxon>
        <taxon>Araneae</taxon>
        <taxon>Araneomorphae</taxon>
        <taxon>Entelegynae</taxon>
        <taxon>Araneoidea</taxon>
        <taxon>Nephilidae</taxon>
        <taxon>Nephila</taxon>
    </lineage>
</organism>
<comment type="caution">
    <text evidence="1">The sequence shown here is derived from an EMBL/GenBank/DDBJ whole genome shotgun (WGS) entry which is preliminary data.</text>
</comment>
<dbReference type="Proteomes" id="UP000887013">
    <property type="component" value="Unassembled WGS sequence"/>
</dbReference>
<protein>
    <submittedName>
        <fullName evidence="1">Uncharacterized protein</fullName>
    </submittedName>
</protein>
<dbReference type="OrthoDB" id="6468507at2759"/>